<evidence type="ECO:0000313" key="4">
    <source>
        <dbReference type="EMBL" id="MBK7273985.1"/>
    </source>
</evidence>
<sequence>MNRAVRALRGNHGRYAASAPLAARPLIAGGALGTAGVIAVLLFSASSHADVSSSAVGSTVAAGRPSATSSTTAGGESGLTKRPESEVPHFNAVNAMTAAAANAAAAQAAALAELDAAPDAGSVPTAVVDAAQVLASGFVKPVDGVASSPFGVRFHPILHVWKLHSGTDLATSCGTPVKAVKAGQVTLTGGFTGYGNRVVIDHGSGLVTTYNHLRSYAAAAGLKVQQGQIIGYVGSTGMSTGCHLHFEVMVGGAFVDPAPYLDLAPAPKVVIPAAVPARSDVILAPAPTLTTTPPVTPPTLTPTETAVPTETVVPTATASPTETATTSPTDVPTSTVGPSPTSDPTSTATDPPSLTSDPTSPTSEPSAPTATPTSDPVQSSPTATDPASP</sequence>
<dbReference type="AlphaFoldDB" id="A0A935M4B8"/>
<dbReference type="Proteomes" id="UP000726105">
    <property type="component" value="Unassembled WGS sequence"/>
</dbReference>
<keyword evidence="2" id="KW-0472">Membrane</keyword>
<name>A0A935M4B8_9MICO</name>
<evidence type="ECO:0000313" key="5">
    <source>
        <dbReference type="Proteomes" id="UP000726105"/>
    </source>
</evidence>
<dbReference type="CDD" id="cd12797">
    <property type="entry name" value="M23_peptidase"/>
    <property type="match status" value="1"/>
</dbReference>
<dbReference type="EMBL" id="JADJIB010000004">
    <property type="protein sequence ID" value="MBK7273985.1"/>
    <property type="molecule type" value="Genomic_DNA"/>
</dbReference>
<evidence type="ECO:0000256" key="1">
    <source>
        <dbReference type="SAM" id="MobiDB-lite"/>
    </source>
</evidence>
<reference evidence="4 5" key="1">
    <citation type="submission" date="2020-10" db="EMBL/GenBank/DDBJ databases">
        <title>Connecting structure to function with the recovery of over 1000 high-quality activated sludge metagenome-assembled genomes encoding full-length rRNA genes using long-read sequencing.</title>
        <authorList>
            <person name="Singleton C.M."/>
            <person name="Petriglieri F."/>
            <person name="Kristensen J.M."/>
            <person name="Kirkegaard R.H."/>
            <person name="Michaelsen T.Y."/>
            <person name="Andersen M.H."/>
            <person name="Karst S.M."/>
            <person name="Dueholm M.S."/>
            <person name="Nielsen P.H."/>
            <person name="Albertsen M."/>
        </authorList>
    </citation>
    <scope>NUCLEOTIDE SEQUENCE [LARGE SCALE GENOMIC DNA]</scope>
    <source>
        <strain evidence="4">Ega_18-Q3-R5-49_MAXAC.001</strain>
    </source>
</reference>
<feature type="transmembrane region" description="Helical" evidence="2">
    <location>
        <begin position="21"/>
        <end position="43"/>
    </location>
</feature>
<dbReference type="SUPFAM" id="SSF51261">
    <property type="entry name" value="Duplicated hybrid motif"/>
    <property type="match status" value="1"/>
</dbReference>
<accession>A0A935M4B8</accession>
<feature type="region of interest" description="Disordered" evidence="1">
    <location>
        <begin position="287"/>
        <end position="389"/>
    </location>
</feature>
<organism evidence="4 5">
    <name type="scientific">Candidatus Phosphoribacter hodrii</name>
    <dbReference type="NCBI Taxonomy" id="2953743"/>
    <lineage>
        <taxon>Bacteria</taxon>
        <taxon>Bacillati</taxon>
        <taxon>Actinomycetota</taxon>
        <taxon>Actinomycetes</taxon>
        <taxon>Micrococcales</taxon>
        <taxon>Dermatophilaceae</taxon>
        <taxon>Candidatus Phosphoribacter</taxon>
    </lineage>
</organism>
<feature type="region of interest" description="Disordered" evidence="1">
    <location>
        <begin position="58"/>
        <end position="85"/>
    </location>
</feature>
<keyword evidence="2" id="KW-0812">Transmembrane</keyword>
<proteinExistence type="predicted"/>
<dbReference type="GO" id="GO:0004222">
    <property type="term" value="F:metalloendopeptidase activity"/>
    <property type="evidence" value="ECO:0007669"/>
    <property type="project" value="TreeGrafter"/>
</dbReference>
<feature type="domain" description="M23ase beta-sheet core" evidence="3">
    <location>
        <begin position="163"/>
        <end position="257"/>
    </location>
</feature>
<dbReference type="PANTHER" id="PTHR21666:SF270">
    <property type="entry name" value="MUREIN HYDROLASE ACTIVATOR ENVC"/>
    <property type="match status" value="1"/>
</dbReference>
<keyword evidence="2" id="KW-1133">Transmembrane helix</keyword>
<dbReference type="PRINTS" id="PR01217">
    <property type="entry name" value="PRICHEXTENSN"/>
</dbReference>
<dbReference type="InterPro" id="IPR011055">
    <property type="entry name" value="Dup_hybrid_motif"/>
</dbReference>
<feature type="compositionally biased region" description="Low complexity" evidence="1">
    <location>
        <begin position="301"/>
        <end position="377"/>
    </location>
</feature>
<evidence type="ECO:0000259" key="3">
    <source>
        <dbReference type="Pfam" id="PF01551"/>
    </source>
</evidence>
<protein>
    <submittedName>
        <fullName evidence="4">Peptidoglycan DD-metalloendopeptidase family protein</fullName>
    </submittedName>
</protein>
<dbReference type="PANTHER" id="PTHR21666">
    <property type="entry name" value="PEPTIDASE-RELATED"/>
    <property type="match status" value="1"/>
</dbReference>
<dbReference type="InterPro" id="IPR016047">
    <property type="entry name" value="M23ase_b-sheet_dom"/>
</dbReference>
<dbReference type="Gene3D" id="2.70.70.10">
    <property type="entry name" value="Glucose Permease (Domain IIA)"/>
    <property type="match status" value="1"/>
</dbReference>
<evidence type="ECO:0000256" key="2">
    <source>
        <dbReference type="SAM" id="Phobius"/>
    </source>
</evidence>
<feature type="compositionally biased region" description="Polar residues" evidence="1">
    <location>
        <begin position="378"/>
        <end position="389"/>
    </location>
</feature>
<gene>
    <name evidence="4" type="ORF">IPI13_12720</name>
</gene>
<comment type="caution">
    <text evidence="4">The sequence shown here is derived from an EMBL/GenBank/DDBJ whole genome shotgun (WGS) entry which is preliminary data.</text>
</comment>
<feature type="compositionally biased region" description="Low complexity" evidence="1">
    <location>
        <begin position="58"/>
        <end position="78"/>
    </location>
</feature>
<dbReference type="InterPro" id="IPR050570">
    <property type="entry name" value="Cell_wall_metabolism_enzyme"/>
</dbReference>
<dbReference type="Pfam" id="PF01551">
    <property type="entry name" value="Peptidase_M23"/>
    <property type="match status" value="1"/>
</dbReference>